<dbReference type="Gene3D" id="2.30.30.40">
    <property type="entry name" value="SH3 Domains"/>
    <property type="match status" value="1"/>
</dbReference>
<keyword evidence="1 2" id="KW-0728">SH3 domain</keyword>
<organism evidence="4 5">
    <name type="scientific">Panagrolaimus superbus</name>
    <dbReference type="NCBI Taxonomy" id="310955"/>
    <lineage>
        <taxon>Eukaryota</taxon>
        <taxon>Metazoa</taxon>
        <taxon>Ecdysozoa</taxon>
        <taxon>Nematoda</taxon>
        <taxon>Chromadorea</taxon>
        <taxon>Rhabditida</taxon>
        <taxon>Tylenchina</taxon>
        <taxon>Panagrolaimomorpha</taxon>
        <taxon>Panagrolaimoidea</taxon>
        <taxon>Panagrolaimidae</taxon>
        <taxon>Panagrolaimus</taxon>
    </lineage>
</organism>
<reference evidence="5" key="1">
    <citation type="submission" date="2022-11" db="UniProtKB">
        <authorList>
            <consortium name="WormBaseParasite"/>
        </authorList>
    </citation>
    <scope>IDENTIFICATION</scope>
</reference>
<dbReference type="SUPFAM" id="SSF50044">
    <property type="entry name" value="SH3-domain"/>
    <property type="match status" value="1"/>
</dbReference>
<proteinExistence type="predicted"/>
<protein>
    <submittedName>
        <fullName evidence="5">SH3 domain-containing protein</fullName>
    </submittedName>
</protein>
<dbReference type="Proteomes" id="UP000887577">
    <property type="component" value="Unplaced"/>
</dbReference>
<evidence type="ECO:0000256" key="1">
    <source>
        <dbReference type="ARBA" id="ARBA00022443"/>
    </source>
</evidence>
<keyword evidence="4" id="KW-1185">Reference proteome</keyword>
<evidence type="ECO:0000256" key="2">
    <source>
        <dbReference type="PROSITE-ProRule" id="PRU00192"/>
    </source>
</evidence>
<dbReference type="WBParaSite" id="PSU_v2.g17226.t1">
    <property type="protein sequence ID" value="PSU_v2.g17226.t1"/>
    <property type="gene ID" value="PSU_v2.g17226"/>
</dbReference>
<feature type="domain" description="SH3" evidence="3">
    <location>
        <begin position="50"/>
        <end position="109"/>
    </location>
</feature>
<name>A0A914YCR8_9BILA</name>
<sequence length="109" mass="12014">MLLFFNHLSISGPSVGLIHQDDLGLNGLRTSDHNATTTTTSNKSYDSTDMATKQARVVMDYEAVNPQELGVKANDILIVYRLPGLDSDYVMAEKGGRRGRIPLSYLEII</sequence>
<dbReference type="Pfam" id="PF07653">
    <property type="entry name" value="SH3_2"/>
    <property type="match status" value="1"/>
</dbReference>
<dbReference type="InterPro" id="IPR036028">
    <property type="entry name" value="SH3-like_dom_sf"/>
</dbReference>
<dbReference type="CDD" id="cd11802">
    <property type="entry name" value="SH3_Endophilin_B"/>
    <property type="match status" value="1"/>
</dbReference>
<dbReference type="PROSITE" id="PS50002">
    <property type="entry name" value="SH3"/>
    <property type="match status" value="1"/>
</dbReference>
<evidence type="ECO:0000313" key="4">
    <source>
        <dbReference type="Proteomes" id="UP000887577"/>
    </source>
</evidence>
<dbReference type="SMART" id="SM00326">
    <property type="entry name" value="SH3"/>
    <property type="match status" value="1"/>
</dbReference>
<accession>A0A914YCR8</accession>
<evidence type="ECO:0000259" key="3">
    <source>
        <dbReference type="PROSITE" id="PS50002"/>
    </source>
</evidence>
<dbReference type="AlphaFoldDB" id="A0A914YCR8"/>
<evidence type="ECO:0000313" key="5">
    <source>
        <dbReference type="WBParaSite" id="PSU_v2.g17226.t1"/>
    </source>
</evidence>
<dbReference type="InterPro" id="IPR001452">
    <property type="entry name" value="SH3_domain"/>
</dbReference>